<reference evidence="1 2" key="1">
    <citation type="submission" date="2014-01" db="EMBL/GenBank/DDBJ databases">
        <title>Complete sequence of plasmid1 of ionizing-radiation resistance bacterium Hymenobacter swuensis DY53.</title>
        <authorList>
            <person name="Jung J.-H."/>
            <person name="Jeong S.-W."/>
            <person name="Joe M.-H."/>
            <person name="Cho y.-j."/>
            <person name="Kim M.-K."/>
            <person name="Lim S.-Y."/>
        </authorList>
    </citation>
    <scope>NUCLEOTIDE SEQUENCE [LARGE SCALE GENOMIC DNA]</scope>
    <source>
        <strain evidence="1 2">DY53</strain>
        <plasmid evidence="1 2">pHsw1</plasmid>
    </source>
</reference>
<dbReference type="KEGG" id="hsw:Hsw_PA0212"/>
<keyword evidence="1" id="KW-0614">Plasmid</keyword>
<evidence type="ECO:0000313" key="1">
    <source>
        <dbReference type="EMBL" id="AHJ95545.1"/>
    </source>
</evidence>
<name>W8F153_9BACT</name>
<gene>
    <name evidence="1" type="ORF">Hsw_PA0212</name>
</gene>
<dbReference type="PATRIC" id="fig|1227739.3.peg.236"/>
<organism evidence="1 2">
    <name type="scientific">Hymenobacter swuensis DY53</name>
    <dbReference type="NCBI Taxonomy" id="1227739"/>
    <lineage>
        <taxon>Bacteria</taxon>
        <taxon>Pseudomonadati</taxon>
        <taxon>Bacteroidota</taxon>
        <taxon>Cytophagia</taxon>
        <taxon>Cytophagales</taxon>
        <taxon>Hymenobacteraceae</taxon>
        <taxon>Hymenobacter</taxon>
    </lineage>
</organism>
<dbReference type="EMBL" id="CP007144">
    <property type="protein sequence ID" value="AHJ95545.1"/>
    <property type="molecule type" value="Genomic_DNA"/>
</dbReference>
<keyword evidence="2" id="KW-1185">Reference proteome</keyword>
<geneLocation type="plasmid" evidence="1 2">
    <name>pHsw1</name>
</geneLocation>
<evidence type="ECO:0000313" key="2">
    <source>
        <dbReference type="Proteomes" id="UP000019423"/>
    </source>
</evidence>
<dbReference type="HOGENOM" id="CLU_672283_0_0_10"/>
<sequence>MYSGEIRLFAEMLFNPHCYQTIRRAHARLAQEWSEQRLQPLKPAPWLRLDWCFGRTISVRAKGHAFTWQGKAYFLVQSLESGENWFCYKRVIYHGLRYSIHILDKNPFPETVSVNPIVQRLLPGYGASKEEQLAIEKAISGSRTQYNSEFPPIYRGFHWGVVEPEKRVNIPYPTLESIGPYLWESCPGYKDTTDSGSRSSLATEEPVFGQLLAKLAQLVDRIQPIEVNNPDQIHGRGLSSFPLGSLPSVLTHLPSRRLRPIGIAQVQRGGGFYYLIYMSFQKRIILLYDRQLCAMSEEELAEFLYTYSYSPDYWQEEEEERFSIGEIIGTNIRRPLASPAELCAWCLLKMKEGIRLWNAYKLLAVNSGKISLQKHFDDHEENLFYIASRLLRKGQVRFAGDKMLERPLR</sequence>
<protein>
    <submittedName>
        <fullName evidence="1">Uncharacterized protein</fullName>
    </submittedName>
</protein>
<dbReference type="Proteomes" id="UP000019423">
    <property type="component" value="Plasmid pHsw1"/>
</dbReference>
<proteinExistence type="predicted"/>
<accession>W8F153</accession>
<dbReference type="AlphaFoldDB" id="W8F153"/>